<evidence type="ECO:0000256" key="1">
    <source>
        <dbReference type="ARBA" id="ARBA00022679"/>
    </source>
</evidence>
<protein>
    <recommendedName>
        <fullName evidence="3">Rhodanese domain-containing protein</fullName>
    </recommendedName>
</protein>
<dbReference type="InterPro" id="IPR036873">
    <property type="entry name" value="Rhodanese-like_dom_sf"/>
</dbReference>
<dbReference type="FunFam" id="3.40.250.10:FF:000015">
    <property type="entry name" value="Sulfurtransferase"/>
    <property type="match status" value="1"/>
</dbReference>
<name>A0A7S0CSV0_MICPS</name>
<evidence type="ECO:0000256" key="2">
    <source>
        <dbReference type="ARBA" id="ARBA00022737"/>
    </source>
</evidence>
<sequence length="323" mass="34035">MSTPPAAAAGAGTVVSPAWLADAMRDQERRVRVLDCSWYLPAMARDGIEEHAARRIPGARYFDVDAISDPSSSLPHMLPSASQFAAACDALDVRNDDQVVVYDGAGLFSAARAWWMFKAFGHDAVAVLDGGMPAWLEANLPLDETAVDDATVRAAAAAAAAAVASEDGRRAGCFKARLDQTLVRSKQDVLTRCVESAGNSATERLVDARPEPRWRGAAPEPRKGVRVGRVPGSACVPFFSLLDESKRVKSGSEIEKTFAAAGVDLRDTSTCLVASCGTGVTACVLALGAALAVPELRPKGLPVYDGSWTEWGAEDSGCPVETD</sequence>
<accession>A0A7S0CSV0</accession>
<dbReference type="PROSITE" id="PS50206">
    <property type="entry name" value="RHODANESE_3"/>
    <property type="match status" value="2"/>
</dbReference>
<evidence type="ECO:0000313" key="4">
    <source>
        <dbReference type="EMBL" id="CAD8432523.1"/>
    </source>
</evidence>
<dbReference type="EMBL" id="HBEN01002508">
    <property type="protein sequence ID" value="CAD8432523.1"/>
    <property type="molecule type" value="Transcribed_RNA"/>
</dbReference>
<dbReference type="AlphaFoldDB" id="A0A7S0CSV0"/>
<keyword evidence="1" id="KW-0808">Transferase</keyword>
<organism evidence="4">
    <name type="scientific">Micromonas pusilla</name>
    <name type="common">Picoplanktonic green alga</name>
    <name type="synonym">Chromulina pusilla</name>
    <dbReference type="NCBI Taxonomy" id="38833"/>
    <lineage>
        <taxon>Eukaryota</taxon>
        <taxon>Viridiplantae</taxon>
        <taxon>Chlorophyta</taxon>
        <taxon>Mamiellophyceae</taxon>
        <taxon>Mamiellales</taxon>
        <taxon>Mamiellaceae</taxon>
        <taxon>Micromonas</taxon>
    </lineage>
</organism>
<dbReference type="GO" id="GO:0004792">
    <property type="term" value="F:thiosulfate-cyanide sulfurtransferase activity"/>
    <property type="evidence" value="ECO:0007669"/>
    <property type="project" value="TreeGrafter"/>
</dbReference>
<feature type="domain" description="Rhodanese" evidence="3">
    <location>
        <begin position="27"/>
        <end position="144"/>
    </location>
</feature>
<dbReference type="InterPro" id="IPR045078">
    <property type="entry name" value="TST/MPST-like"/>
</dbReference>
<keyword evidence="2" id="KW-0677">Repeat</keyword>
<dbReference type="InterPro" id="IPR001763">
    <property type="entry name" value="Rhodanese-like_dom"/>
</dbReference>
<dbReference type="SMART" id="SM00450">
    <property type="entry name" value="RHOD"/>
    <property type="match status" value="2"/>
</dbReference>
<gene>
    <name evidence="4" type="ORF">MSP1401_LOCUS2058</name>
</gene>
<proteinExistence type="predicted"/>
<dbReference type="PANTHER" id="PTHR11364">
    <property type="entry name" value="THIOSULFATE SULFERTANSFERASE"/>
    <property type="match status" value="1"/>
</dbReference>
<dbReference type="Pfam" id="PF00581">
    <property type="entry name" value="Rhodanese"/>
    <property type="match status" value="2"/>
</dbReference>
<dbReference type="PANTHER" id="PTHR11364:SF27">
    <property type="entry name" value="SULFURTRANSFERASE"/>
    <property type="match status" value="1"/>
</dbReference>
<feature type="domain" description="Rhodanese" evidence="3">
    <location>
        <begin position="199"/>
        <end position="316"/>
    </location>
</feature>
<dbReference type="GO" id="GO:0005739">
    <property type="term" value="C:mitochondrion"/>
    <property type="evidence" value="ECO:0007669"/>
    <property type="project" value="TreeGrafter"/>
</dbReference>
<dbReference type="CDD" id="cd01448">
    <property type="entry name" value="TST_Repeat_1"/>
    <property type="match status" value="1"/>
</dbReference>
<reference evidence="4" key="1">
    <citation type="submission" date="2021-01" db="EMBL/GenBank/DDBJ databases">
        <authorList>
            <person name="Corre E."/>
            <person name="Pelletier E."/>
            <person name="Niang G."/>
            <person name="Scheremetjew M."/>
            <person name="Finn R."/>
            <person name="Kale V."/>
            <person name="Holt S."/>
            <person name="Cochrane G."/>
            <person name="Meng A."/>
            <person name="Brown T."/>
            <person name="Cohen L."/>
        </authorList>
    </citation>
    <scope>NUCLEOTIDE SEQUENCE</scope>
    <source>
        <strain evidence="4">CCAC1681</strain>
    </source>
</reference>
<dbReference type="CDD" id="cd01449">
    <property type="entry name" value="TST_Repeat_2"/>
    <property type="match status" value="1"/>
</dbReference>
<dbReference type="SUPFAM" id="SSF52821">
    <property type="entry name" value="Rhodanese/Cell cycle control phosphatase"/>
    <property type="match status" value="2"/>
</dbReference>
<dbReference type="Gene3D" id="3.40.250.10">
    <property type="entry name" value="Rhodanese-like domain"/>
    <property type="match status" value="2"/>
</dbReference>
<evidence type="ECO:0000259" key="3">
    <source>
        <dbReference type="PROSITE" id="PS50206"/>
    </source>
</evidence>